<comment type="caution">
    <text evidence="1">The sequence shown here is derived from an EMBL/GenBank/DDBJ whole genome shotgun (WGS) entry which is preliminary data.</text>
</comment>
<dbReference type="Proteomes" id="UP000474296">
    <property type="component" value="Unassembled WGS sequence"/>
</dbReference>
<keyword evidence="2" id="KW-1185">Reference proteome</keyword>
<dbReference type="EMBL" id="JAABOQ010000001">
    <property type="protein sequence ID" value="NER16211.1"/>
    <property type="molecule type" value="Genomic_DNA"/>
</dbReference>
<evidence type="ECO:0000313" key="1">
    <source>
        <dbReference type="EMBL" id="NER16211.1"/>
    </source>
</evidence>
<dbReference type="PROSITE" id="PS51257">
    <property type="entry name" value="PROKAR_LIPOPROTEIN"/>
    <property type="match status" value="1"/>
</dbReference>
<accession>A0A6M0CEN3</accession>
<organism evidence="1 2">
    <name type="scientific">Spongiivirga citrea</name>
    <dbReference type="NCBI Taxonomy" id="1481457"/>
    <lineage>
        <taxon>Bacteria</taxon>
        <taxon>Pseudomonadati</taxon>
        <taxon>Bacteroidota</taxon>
        <taxon>Flavobacteriia</taxon>
        <taxon>Flavobacteriales</taxon>
        <taxon>Flavobacteriaceae</taxon>
        <taxon>Spongiivirga</taxon>
    </lineage>
</organism>
<dbReference type="RefSeq" id="WP_164029457.1">
    <property type="nucleotide sequence ID" value="NZ_JAABOQ010000001.1"/>
</dbReference>
<name>A0A6M0CEN3_9FLAO</name>
<dbReference type="AlphaFoldDB" id="A0A6M0CEN3"/>
<sequence>MKKISKYLLSFGLLVGVISSCDEGDALVDQVVADTTRGAILRTIEIGNTSFNRFDTTSEFSIRIEEQDIENGGLLSELQVYLSFTDNKDDGVDNNKAESLLRTISASEFETGDRGLPVTGISFTLAEALSALGLVDGQFDGGDEFTVRLELVLTDGRTFTRSDASGNVTGGSFFSSPYRYTAGIKCIPVAPVTGDYELDLADSYGDGWDGAKITVTIDGTATDYTFTSGSAASFTITVPADAMELSFVYVPGNFEGEHSYTLTAPNGDTAAADGPGPTPGEIVLNICI</sequence>
<evidence type="ECO:0000313" key="2">
    <source>
        <dbReference type="Proteomes" id="UP000474296"/>
    </source>
</evidence>
<gene>
    <name evidence="1" type="ORF">GWK10_03260</name>
</gene>
<protein>
    <submittedName>
        <fullName evidence="1">Uncharacterized protein</fullName>
    </submittedName>
</protein>
<reference evidence="1 2" key="1">
    <citation type="submission" date="2020-01" db="EMBL/GenBank/DDBJ databases">
        <title>Spongiivirga citrea KCTC 32990T.</title>
        <authorList>
            <person name="Wang G."/>
        </authorList>
    </citation>
    <scope>NUCLEOTIDE SEQUENCE [LARGE SCALE GENOMIC DNA]</scope>
    <source>
        <strain evidence="1 2">KCTC 32990</strain>
    </source>
</reference>
<proteinExistence type="predicted"/>